<gene>
    <name evidence="1" type="ORF">MKW98_001195</name>
</gene>
<evidence type="ECO:0000313" key="2">
    <source>
        <dbReference type="Proteomes" id="UP001202328"/>
    </source>
</evidence>
<keyword evidence="2" id="KW-1185">Reference proteome</keyword>
<dbReference type="Proteomes" id="UP001202328">
    <property type="component" value="Unassembled WGS sequence"/>
</dbReference>
<evidence type="ECO:0000313" key="1">
    <source>
        <dbReference type="EMBL" id="KAI3919939.1"/>
    </source>
</evidence>
<proteinExistence type="predicted"/>
<dbReference type="AlphaFoldDB" id="A0AAD4SRS7"/>
<sequence length="156" mass="17960">MCTPLILGENIPEIHSTTRPLSHSLSPEEKNSPAIESFPSLKSEEAREMVSHLGFTWIFRKHRLSMFRKNFERLQEAPLRMKIMFNAEMIGCSALVGLSSCLNFHHCWKSLLETKRRSNHPIPKLRQQYGRFVGIQVLCSCWLIFFKPNTGNVTSA</sequence>
<dbReference type="EMBL" id="JAJJMB010008870">
    <property type="protein sequence ID" value="KAI3919939.1"/>
    <property type="molecule type" value="Genomic_DNA"/>
</dbReference>
<reference evidence="1" key="1">
    <citation type="submission" date="2022-04" db="EMBL/GenBank/DDBJ databases">
        <title>A functionally conserved STORR gene fusion in Papaver species that diverged 16.8 million years ago.</title>
        <authorList>
            <person name="Catania T."/>
        </authorList>
    </citation>
    <scope>NUCLEOTIDE SEQUENCE</scope>
    <source>
        <strain evidence="1">S-188037</strain>
    </source>
</reference>
<accession>A0AAD4SRS7</accession>
<organism evidence="1 2">
    <name type="scientific">Papaver atlanticum</name>
    <dbReference type="NCBI Taxonomy" id="357466"/>
    <lineage>
        <taxon>Eukaryota</taxon>
        <taxon>Viridiplantae</taxon>
        <taxon>Streptophyta</taxon>
        <taxon>Embryophyta</taxon>
        <taxon>Tracheophyta</taxon>
        <taxon>Spermatophyta</taxon>
        <taxon>Magnoliopsida</taxon>
        <taxon>Ranunculales</taxon>
        <taxon>Papaveraceae</taxon>
        <taxon>Papaveroideae</taxon>
        <taxon>Papaver</taxon>
    </lineage>
</organism>
<name>A0AAD4SRS7_9MAGN</name>
<protein>
    <submittedName>
        <fullName evidence="1">Uncharacterized protein</fullName>
    </submittedName>
</protein>
<comment type="caution">
    <text evidence="1">The sequence shown here is derived from an EMBL/GenBank/DDBJ whole genome shotgun (WGS) entry which is preliminary data.</text>
</comment>